<feature type="transmembrane region" description="Helical" evidence="2">
    <location>
        <begin position="162"/>
        <end position="186"/>
    </location>
</feature>
<feature type="compositionally biased region" description="Low complexity" evidence="1">
    <location>
        <begin position="110"/>
        <end position="135"/>
    </location>
</feature>
<gene>
    <name evidence="4" type="ORF">FY004_06120</name>
</gene>
<organism evidence="4 5">
    <name type="scientific">Streptomyces parvus</name>
    <dbReference type="NCBI Taxonomy" id="66428"/>
    <lineage>
        <taxon>Bacteria</taxon>
        <taxon>Bacillati</taxon>
        <taxon>Actinomycetota</taxon>
        <taxon>Actinomycetes</taxon>
        <taxon>Kitasatosporales</taxon>
        <taxon>Streptomycetaceae</taxon>
        <taxon>Streptomyces</taxon>
    </lineage>
</organism>
<name>A0A5D4JP66_9ACTN</name>
<feature type="region of interest" description="Disordered" evidence="1">
    <location>
        <begin position="95"/>
        <end position="157"/>
    </location>
</feature>
<protein>
    <submittedName>
        <fullName evidence="4">DUF2690 domain-containing protein</fullName>
    </submittedName>
</protein>
<dbReference type="Pfam" id="PF10901">
    <property type="entry name" value="DUF2690"/>
    <property type="match status" value="1"/>
</dbReference>
<dbReference type="AlphaFoldDB" id="A0A5D4JP66"/>
<evidence type="ECO:0000256" key="2">
    <source>
        <dbReference type="SAM" id="Phobius"/>
    </source>
</evidence>
<dbReference type="EMBL" id="VSZQ01000022">
    <property type="protein sequence ID" value="TYR65443.1"/>
    <property type="molecule type" value="Genomic_DNA"/>
</dbReference>
<dbReference type="SUPFAM" id="SSF47413">
    <property type="entry name" value="lambda repressor-like DNA-binding domains"/>
    <property type="match status" value="1"/>
</dbReference>
<sequence>MGGRAMTGQAGRPGAGEPPREAGLLTEQLRLLRGRDGMTLAALANRTSYSKSSWGRYLSGKALPPRQAVREFAQAVSVKPDRLLLLLEIAERGQAQPDGKAPGDVVAEVPPTAAQDPDSASASASDSEPDPVAAPETEPPGARQPEQPTAAPAASPRRARRWGLIVGAATGVGMATGLLAGMLVGAPESRGEPTPRGSSAKCTGFECRNKDAQGMECHIGVWTAAAEKVDGIHLELRYSPRCGAAWARITEGRVGDTARVEGPHNHSAARAITYDRDTYSPMVEAPYPAAARACVVIKDGGKEVCTAHGGASPLPAAVTDERKP</sequence>
<dbReference type="Proteomes" id="UP000323242">
    <property type="component" value="Unassembled WGS sequence"/>
</dbReference>
<keyword evidence="2" id="KW-1133">Transmembrane helix</keyword>
<dbReference type="InterPro" id="IPR001387">
    <property type="entry name" value="Cro/C1-type_HTH"/>
</dbReference>
<proteinExistence type="predicted"/>
<evidence type="ECO:0000259" key="3">
    <source>
        <dbReference type="PROSITE" id="PS50943"/>
    </source>
</evidence>
<evidence type="ECO:0000313" key="5">
    <source>
        <dbReference type="Proteomes" id="UP000323242"/>
    </source>
</evidence>
<dbReference type="CDD" id="cd00093">
    <property type="entry name" value="HTH_XRE"/>
    <property type="match status" value="1"/>
</dbReference>
<dbReference type="InterPro" id="IPR010982">
    <property type="entry name" value="Lambda_DNA-bd_dom_sf"/>
</dbReference>
<dbReference type="InterPro" id="IPR021224">
    <property type="entry name" value="DUF2690"/>
</dbReference>
<evidence type="ECO:0000256" key="1">
    <source>
        <dbReference type="SAM" id="MobiDB-lite"/>
    </source>
</evidence>
<feature type="domain" description="HTH cro/C1-type" evidence="3">
    <location>
        <begin position="29"/>
        <end position="83"/>
    </location>
</feature>
<dbReference type="GO" id="GO:0003677">
    <property type="term" value="F:DNA binding"/>
    <property type="evidence" value="ECO:0007669"/>
    <property type="project" value="InterPro"/>
</dbReference>
<reference evidence="4 5" key="1">
    <citation type="submission" date="2019-08" db="EMBL/GenBank/DDBJ databases">
        <title>Draft genome for granaticin producer strain Streptomyces parvus C05.</title>
        <authorList>
            <person name="Gonzalez-Pimentel J.L."/>
        </authorList>
    </citation>
    <scope>NUCLEOTIDE SEQUENCE [LARGE SCALE GENOMIC DNA]</scope>
    <source>
        <strain evidence="4 5">C05</strain>
    </source>
</reference>
<dbReference type="PROSITE" id="PS50943">
    <property type="entry name" value="HTH_CROC1"/>
    <property type="match status" value="1"/>
</dbReference>
<feature type="region of interest" description="Disordered" evidence="1">
    <location>
        <begin position="1"/>
        <end position="23"/>
    </location>
</feature>
<accession>A0A5D4JP66</accession>
<dbReference type="Gene3D" id="1.10.260.40">
    <property type="entry name" value="lambda repressor-like DNA-binding domains"/>
    <property type="match status" value="1"/>
</dbReference>
<keyword evidence="2" id="KW-0472">Membrane</keyword>
<dbReference type="SMART" id="SM00530">
    <property type="entry name" value="HTH_XRE"/>
    <property type="match status" value="1"/>
</dbReference>
<keyword evidence="5" id="KW-1185">Reference proteome</keyword>
<dbReference type="Pfam" id="PF13560">
    <property type="entry name" value="HTH_31"/>
    <property type="match status" value="1"/>
</dbReference>
<comment type="caution">
    <text evidence="4">The sequence shown here is derived from an EMBL/GenBank/DDBJ whole genome shotgun (WGS) entry which is preliminary data.</text>
</comment>
<evidence type="ECO:0000313" key="4">
    <source>
        <dbReference type="EMBL" id="TYR65443.1"/>
    </source>
</evidence>
<keyword evidence="2" id="KW-0812">Transmembrane</keyword>